<accession>A0A8S1V2U4</accession>
<dbReference type="GO" id="GO:0005829">
    <property type="term" value="C:cytosol"/>
    <property type="evidence" value="ECO:0007669"/>
    <property type="project" value="TreeGrafter"/>
</dbReference>
<dbReference type="PANTHER" id="PTHR24348:SF22">
    <property type="entry name" value="NON-SPECIFIC SERINE_THREONINE PROTEIN KINASE"/>
    <property type="match status" value="1"/>
</dbReference>
<dbReference type="OrthoDB" id="5979581at2759"/>
<dbReference type="GO" id="GO:0005524">
    <property type="term" value="F:ATP binding"/>
    <property type="evidence" value="ECO:0007669"/>
    <property type="project" value="UniProtKB-KW"/>
</dbReference>
<dbReference type="GO" id="GO:0005776">
    <property type="term" value="C:autophagosome"/>
    <property type="evidence" value="ECO:0007669"/>
    <property type="project" value="TreeGrafter"/>
</dbReference>
<keyword evidence="2" id="KW-0547">Nucleotide-binding</keyword>
<dbReference type="OMA" id="FNMAPEV"/>
<dbReference type="GO" id="GO:0000407">
    <property type="term" value="C:phagophore assembly site"/>
    <property type="evidence" value="ECO:0007669"/>
    <property type="project" value="TreeGrafter"/>
</dbReference>
<dbReference type="SMART" id="SM00220">
    <property type="entry name" value="S_TKc"/>
    <property type="match status" value="1"/>
</dbReference>
<organism evidence="6 7">
    <name type="scientific">Paramecium octaurelia</name>
    <dbReference type="NCBI Taxonomy" id="43137"/>
    <lineage>
        <taxon>Eukaryota</taxon>
        <taxon>Sar</taxon>
        <taxon>Alveolata</taxon>
        <taxon>Ciliophora</taxon>
        <taxon>Intramacronucleata</taxon>
        <taxon>Oligohymenophorea</taxon>
        <taxon>Peniculida</taxon>
        <taxon>Parameciidae</taxon>
        <taxon>Paramecium</taxon>
    </lineage>
</organism>
<name>A0A8S1V2U4_PAROT</name>
<dbReference type="GO" id="GO:0016020">
    <property type="term" value="C:membrane"/>
    <property type="evidence" value="ECO:0007669"/>
    <property type="project" value="TreeGrafter"/>
</dbReference>
<proteinExistence type="predicted"/>
<comment type="caution">
    <text evidence="6">The sequence shown here is derived from an EMBL/GenBank/DDBJ whole genome shotgun (WGS) entry which is preliminary data.</text>
</comment>
<dbReference type="InterPro" id="IPR045269">
    <property type="entry name" value="Atg1-like"/>
</dbReference>
<dbReference type="PROSITE" id="PS50011">
    <property type="entry name" value="PROTEIN_KINASE_DOM"/>
    <property type="match status" value="1"/>
</dbReference>
<keyword evidence="7" id="KW-1185">Reference proteome</keyword>
<feature type="domain" description="Protein kinase" evidence="5">
    <location>
        <begin position="17"/>
        <end position="285"/>
    </location>
</feature>
<protein>
    <recommendedName>
        <fullName evidence="5">Protein kinase domain-containing protein</fullName>
    </recommendedName>
</protein>
<evidence type="ECO:0000256" key="4">
    <source>
        <dbReference type="ARBA" id="ARBA00022840"/>
    </source>
</evidence>
<reference evidence="6" key="1">
    <citation type="submission" date="2021-01" db="EMBL/GenBank/DDBJ databases">
        <authorList>
            <consortium name="Genoscope - CEA"/>
            <person name="William W."/>
        </authorList>
    </citation>
    <scope>NUCLEOTIDE SEQUENCE</scope>
</reference>
<evidence type="ECO:0000256" key="1">
    <source>
        <dbReference type="ARBA" id="ARBA00022679"/>
    </source>
</evidence>
<dbReference type="GO" id="GO:0000045">
    <property type="term" value="P:autophagosome assembly"/>
    <property type="evidence" value="ECO:0007669"/>
    <property type="project" value="TreeGrafter"/>
</dbReference>
<keyword evidence="1" id="KW-0808">Transferase</keyword>
<evidence type="ECO:0000313" key="6">
    <source>
        <dbReference type="EMBL" id="CAD8171708.1"/>
    </source>
</evidence>
<keyword evidence="4" id="KW-0067">ATP-binding</keyword>
<evidence type="ECO:0000256" key="3">
    <source>
        <dbReference type="ARBA" id="ARBA00022777"/>
    </source>
</evidence>
<sequence>MEYEICTLIQKLFGDKYTNPQECGRGEFSKVYKCQNKNGDFVAIKVNDTQKAANIPDILKNETTLLKKCNNENVIKLIESVELGKAQILVLEFCEMDLQKVRTDYYNNKIPEDIVIVILQQLMNGLYYLHQNKIIHRDLKLENIGVVFRKGDLNYLKNKKQYVDDSIFRNASYKLIDFGFAKQLLEETKTLAGTYFNMAPEVLVGSKYSFSADIYSLGVCLYQMITGQYPYQAKDLQGQYTSIRNQKAKFDTINNKLLRETIQQMLQFDVKKRLTFQQLYSSGLVHLGNSIKQISEFYFINTPNENDDLQESQLSQTEAFSVIQYPTTEIAKSQIQTSQIEFIGLPEMNRWNKQKAICTFIQNFCNKLQNVIKTYPDKIKQFEFQNQFIRFLKYYSKLVEKLLFDLKKDVYQKSHYSNQTSYNLFRDSLENFKLNNYEYQWINSTQDLKILKVDDINNQQDLLSIVQKNNERIFLYISNMLEIIYDMDQELQEFRCNCYLIQCDIVILYAENQNKNTISGDDQFVELKSEDFDRNPVLVQSWLWEMIDDKKVYFEELY</sequence>
<dbReference type="EMBL" id="CAJJDP010000057">
    <property type="protein sequence ID" value="CAD8171708.1"/>
    <property type="molecule type" value="Genomic_DNA"/>
</dbReference>
<dbReference type="PANTHER" id="PTHR24348">
    <property type="entry name" value="SERINE/THREONINE-PROTEIN KINASE UNC-51-RELATED"/>
    <property type="match status" value="1"/>
</dbReference>
<evidence type="ECO:0000259" key="5">
    <source>
        <dbReference type="PROSITE" id="PS50011"/>
    </source>
</evidence>
<evidence type="ECO:0000313" key="7">
    <source>
        <dbReference type="Proteomes" id="UP000683925"/>
    </source>
</evidence>
<dbReference type="Proteomes" id="UP000683925">
    <property type="component" value="Unassembled WGS sequence"/>
</dbReference>
<dbReference type="Pfam" id="PF00069">
    <property type="entry name" value="Pkinase"/>
    <property type="match status" value="1"/>
</dbReference>
<evidence type="ECO:0000256" key="2">
    <source>
        <dbReference type="ARBA" id="ARBA00022741"/>
    </source>
</evidence>
<dbReference type="InterPro" id="IPR000719">
    <property type="entry name" value="Prot_kinase_dom"/>
</dbReference>
<dbReference type="AlphaFoldDB" id="A0A8S1V2U4"/>
<dbReference type="GO" id="GO:0010506">
    <property type="term" value="P:regulation of autophagy"/>
    <property type="evidence" value="ECO:0007669"/>
    <property type="project" value="InterPro"/>
</dbReference>
<gene>
    <name evidence="6" type="ORF">POCTA_138.1.T0580269</name>
</gene>
<keyword evidence="3" id="KW-0418">Kinase</keyword>
<dbReference type="GO" id="GO:0004674">
    <property type="term" value="F:protein serine/threonine kinase activity"/>
    <property type="evidence" value="ECO:0007669"/>
    <property type="project" value="InterPro"/>
</dbReference>